<dbReference type="HAMAP" id="MF_00361">
    <property type="entry name" value="NAD_kinase"/>
    <property type="match status" value="1"/>
</dbReference>
<dbReference type="InterPro" id="IPR016064">
    <property type="entry name" value="NAD/diacylglycerol_kinase_sf"/>
</dbReference>
<comment type="caution">
    <text evidence="7">The sequence shown here is derived from an EMBL/GenBank/DDBJ whole genome shotgun (WGS) entry which is preliminary data.</text>
</comment>
<protein>
    <recommendedName>
        <fullName evidence="9">NAD(+) kinase</fullName>
    </recommendedName>
</protein>
<evidence type="ECO:0000313" key="8">
    <source>
        <dbReference type="Proteomes" id="UP001473302"/>
    </source>
</evidence>
<evidence type="ECO:0000256" key="2">
    <source>
        <dbReference type="ARBA" id="ARBA00022679"/>
    </source>
</evidence>
<feature type="compositionally biased region" description="Acidic residues" evidence="6">
    <location>
        <begin position="577"/>
        <end position="593"/>
    </location>
</feature>
<name>A0ABP9Z1A1_9FUNG</name>
<evidence type="ECO:0008006" key="9">
    <source>
        <dbReference type="Google" id="ProtNLM"/>
    </source>
</evidence>
<keyword evidence="8" id="KW-1185">Reference proteome</keyword>
<dbReference type="Pfam" id="PF20143">
    <property type="entry name" value="NAD_kinase_C"/>
    <property type="match status" value="1"/>
</dbReference>
<evidence type="ECO:0000313" key="7">
    <source>
        <dbReference type="EMBL" id="GAA5812879.1"/>
    </source>
</evidence>
<feature type="region of interest" description="Disordered" evidence="6">
    <location>
        <begin position="467"/>
        <end position="545"/>
    </location>
</feature>
<dbReference type="Proteomes" id="UP001473302">
    <property type="component" value="Unassembled WGS sequence"/>
</dbReference>
<keyword evidence="5" id="KW-0520">NAD</keyword>
<keyword evidence="2" id="KW-0808">Transferase</keyword>
<dbReference type="Gene3D" id="3.40.50.10330">
    <property type="entry name" value="Probable inorganic polyphosphate/atp-NAD kinase, domain 1"/>
    <property type="match status" value="1"/>
</dbReference>
<feature type="compositionally biased region" description="Polar residues" evidence="6">
    <location>
        <begin position="492"/>
        <end position="502"/>
    </location>
</feature>
<evidence type="ECO:0000256" key="1">
    <source>
        <dbReference type="ARBA" id="ARBA00010995"/>
    </source>
</evidence>
<dbReference type="PANTHER" id="PTHR20275">
    <property type="entry name" value="NAD KINASE"/>
    <property type="match status" value="1"/>
</dbReference>
<evidence type="ECO:0000256" key="4">
    <source>
        <dbReference type="ARBA" id="ARBA00022857"/>
    </source>
</evidence>
<gene>
    <name evidence="7" type="ORF">MFLAVUS_006338</name>
</gene>
<feature type="region of interest" description="Disordered" evidence="6">
    <location>
        <begin position="562"/>
        <end position="593"/>
    </location>
</feature>
<evidence type="ECO:0000256" key="5">
    <source>
        <dbReference type="ARBA" id="ARBA00023027"/>
    </source>
</evidence>
<proteinExistence type="inferred from homology"/>
<dbReference type="EMBL" id="BAABUK010000014">
    <property type="protein sequence ID" value="GAA5812879.1"/>
    <property type="molecule type" value="Genomic_DNA"/>
</dbReference>
<evidence type="ECO:0000256" key="3">
    <source>
        <dbReference type="ARBA" id="ARBA00022777"/>
    </source>
</evidence>
<dbReference type="Pfam" id="PF01513">
    <property type="entry name" value="NAD_kinase"/>
    <property type="match status" value="1"/>
</dbReference>
<feature type="compositionally biased region" description="Polar residues" evidence="6">
    <location>
        <begin position="528"/>
        <end position="545"/>
    </location>
</feature>
<dbReference type="PANTHER" id="PTHR20275:SF0">
    <property type="entry name" value="NAD KINASE"/>
    <property type="match status" value="1"/>
</dbReference>
<accession>A0ABP9Z1A1</accession>
<keyword evidence="4" id="KW-0521">NADP</keyword>
<feature type="compositionally biased region" description="Low complexity" evidence="6">
    <location>
        <begin position="517"/>
        <end position="527"/>
    </location>
</feature>
<evidence type="ECO:0000256" key="6">
    <source>
        <dbReference type="SAM" id="MobiDB-lite"/>
    </source>
</evidence>
<dbReference type="Gene3D" id="2.60.200.30">
    <property type="entry name" value="Probable inorganic polyphosphate/atp-NAD kinase, domain 2"/>
    <property type="match status" value="1"/>
</dbReference>
<keyword evidence="3" id="KW-0418">Kinase</keyword>
<dbReference type="SUPFAM" id="SSF111331">
    <property type="entry name" value="NAD kinase/diacylglycerol kinase-like"/>
    <property type="match status" value="1"/>
</dbReference>
<reference evidence="7 8" key="1">
    <citation type="submission" date="2024-04" db="EMBL/GenBank/DDBJ databases">
        <title>genome sequences of Mucor flavus KT1a and Helicostylum pulchrum KT1b strains isolated from the surface of a dry-aged beef.</title>
        <authorList>
            <person name="Toyotome T."/>
            <person name="Hosono M."/>
            <person name="Torimaru M."/>
            <person name="Fukuda K."/>
            <person name="Mikami N."/>
        </authorList>
    </citation>
    <scope>NUCLEOTIDE SEQUENCE [LARGE SCALE GENOMIC DNA]</scope>
    <source>
        <strain evidence="7 8">KT1a</strain>
    </source>
</reference>
<comment type="similarity">
    <text evidence="1">Belongs to the NAD kinase family.</text>
</comment>
<feature type="compositionally biased region" description="Low complexity" evidence="6">
    <location>
        <begin position="476"/>
        <end position="486"/>
    </location>
</feature>
<dbReference type="InterPro" id="IPR002504">
    <property type="entry name" value="NADK"/>
</dbReference>
<organism evidence="7 8">
    <name type="scientific">Mucor flavus</name>
    <dbReference type="NCBI Taxonomy" id="439312"/>
    <lineage>
        <taxon>Eukaryota</taxon>
        <taxon>Fungi</taxon>
        <taxon>Fungi incertae sedis</taxon>
        <taxon>Mucoromycota</taxon>
        <taxon>Mucoromycotina</taxon>
        <taxon>Mucoromycetes</taxon>
        <taxon>Mucorales</taxon>
        <taxon>Mucorineae</taxon>
        <taxon>Mucoraceae</taxon>
        <taxon>Mucor</taxon>
    </lineage>
</organism>
<dbReference type="InterPro" id="IPR017438">
    <property type="entry name" value="ATP-NAD_kinase_N"/>
</dbReference>
<sequence>MESRNQPLVEQPLETMGLQQGPMKQHLQTSHTDRLSDTAEVVREVSKKIGKTKVKWDNPRTVMVITKPGDVSLISMTRELALWFMKTSKTCQGVKVFVDEKLKNSKGFKYQKILQHYPQAEERLGFWTPELCALQPKMFDFIVTLGGDGTVLFASWLFQTYVPPVIPFHLGSLGFLTPFDFDKFDEYLTRVMESGMRVNLRGRLTCTVYRRVNTENHKKPSVKLRNVLRNPVTGKIKIGDWCSPSTATSKHEDKKNLKKFGEVDGEDYENDDDEHCDNHVNNLHDAALEEDFAEQRQIPCFTTVPVEKYQVINDLVVDRGPSPYMSLLELFGDDKHLTTVQADGLAISTPTGSTAYSLSANGSLTHPEIRATLITPICPHTLSFRPTLVPDSMELRICVPFNSRNTAWASFDGRGRIELKQGDHIKVTASKYSFPTVCKEDQATDWFNSLSKCLHWNKRQRQKSFAIVESNRGVHKSTPTTPKHTTAYPGLSMTSMTNIQTTRTHKKNASSTGTANHSRSSSPPHHSNGSQKRSPTEFSYTSSSDGLPDEVFAMFIEDEYKRTSDEEDDVEHINESEFFESEDDEDDVSSIEDDFNGWTDQEILKARFSSKITLELERLSMSKSP</sequence>
<dbReference type="InterPro" id="IPR017437">
    <property type="entry name" value="ATP-NAD_kinase_PpnK-typ_C"/>
</dbReference>